<dbReference type="Proteomes" id="UP000308652">
    <property type="component" value="Unassembled WGS sequence"/>
</dbReference>
<dbReference type="EMBL" id="ML213590">
    <property type="protein sequence ID" value="TFK44222.1"/>
    <property type="molecule type" value="Genomic_DNA"/>
</dbReference>
<proteinExistence type="predicted"/>
<dbReference type="AlphaFoldDB" id="A0A5C3MFS7"/>
<organism evidence="1 2">
    <name type="scientific">Crucibulum laeve</name>
    <dbReference type="NCBI Taxonomy" id="68775"/>
    <lineage>
        <taxon>Eukaryota</taxon>
        <taxon>Fungi</taxon>
        <taxon>Dikarya</taxon>
        <taxon>Basidiomycota</taxon>
        <taxon>Agaricomycotina</taxon>
        <taxon>Agaricomycetes</taxon>
        <taxon>Agaricomycetidae</taxon>
        <taxon>Agaricales</taxon>
        <taxon>Agaricineae</taxon>
        <taxon>Nidulariaceae</taxon>
        <taxon>Crucibulum</taxon>
    </lineage>
</organism>
<protein>
    <submittedName>
        <fullName evidence="1">Uncharacterized protein</fullName>
    </submittedName>
</protein>
<reference evidence="1 2" key="1">
    <citation type="journal article" date="2019" name="Nat. Ecol. Evol.">
        <title>Megaphylogeny resolves global patterns of mushroom evolution.</title>
        <authorList>
            <person name="Varga T."/>
            <person name="Krizsan K."/>
            <person name="Foldi C."/>
            <person name="Dima B."/>
            <person name="Sanchez-Garcia M."/>
            <person name="Sanchez-Ramirez S."/>
            <person name="Szollosi G.J."/>
            <person name="Szarkandi J.G."/>
            <person name="Papp V."/>
            <person name="Albert L."/>
            <person name="Andreopoulos W."/>
            <person name="Angelini C."/>
            <person name="Antonin V."/>
            <person name="Barry K.W."/>
            <person name="Bougher N.L."/>
            <person name="Buchanan P."/>
            <person name="Buyck B."/>
            <person name="Bense V."/>
            <person name="Catcheside P."/>
            <person name="Chovatia M."/>
            <person name="Cooper J."/>
            <person name="Damon W."/>
            <person name="Desjardin D."/>
            <person name="Finy P."/>
            <person name="Geml J."/>
            <person name="Haridas S."/>
            <person name="Hughes K."/>
            <person name="Justo A."/>
            <person name="Karasinski D."/>
            <person name="Kautmanova I."/>
            <person name="Kiss B."/>
            <person name="Kocsube S."/>
            <person name="Kotiranta H."/>
            <person name="LaButti K.M."/>
            <person name="Lechner B.E."/>
            <person name="Liimatainen K."/>
            <person name="Lipzen A."/>
            <person name="Lukacs Z."/>
            <person name="Mihaltcheva S."/>
            <person name="Morgado L.N."/>
            <person name="Niskanen T."/>
            <person name="Noordeloos M.E."/>
            <person name="Ohm R.A."/>
            <person name="Ortiz-Santana B."/>
            <person name="Ovrebo C."/>
            <person name="Racz N."/>
            <person name="Riley R."/>
            <person name="Savchenko A."/>
            <person name="Shiryaev A."/>
            <person name="Soop K."/>
            <person name="Spirin V."/>
            <person name="Szebenyi C."/>
            <person name="Tomsovsky M."/>
            <person name="Tulloss R.E."/>
            <person name="Uehling J."/>
            <person name="Grigoriev I.V."/>
            <person name="Vagvolgyi C."/>
            <person name="Papp T."/>
            <person name="Martin F.M."/>
            <person name="Miettinen O."/>
            <person name="Hibbett D.S."/>
            <person name="Nagy L.G."/>
        </authorList>
    </citation>
    <scope>NUCLEOTIDE SEQUENCE [LARGE SCALE GENOMIC DNA]</scope>
    <source>
        <strain evidence="1 2">CBS 166.37</strain>
    </source>
</reference>
<accession>A0A5C3MFS7</accession>
<evidence type="ECO:0000313" key="2">
    <source>
        <dbReference type="Proteomes" id="UP000308652"/>
    </source>
</evidence>
<gene>
    <name evidence="1" type="ORF">BDQ12DRAFT_6791</name>
</gene>
<keyword evidence="2" id="KW-1185">Reference proteome</keyword>
<sequence length="136" mass="15372">MTSAQPFLAGFSAQMSALEDVLVFADTHRASRPSSVTYTSPVPPPAPIIKSMLFRPQAYELRFGIPMRYFYEGADNGSQLSDLVLDTPQMREKSSGTRFMSFWRKLLLFLRKCKQAVEKFLSIEKKESEVASATHK</sequence>
<name>A0A5C3MFS7_9AGAR</name>
<evidence type="ECO:0000313" key="1">
    <source>
        <dbReference type="EMBL" id="TFK44222.1"/>
    </source>
</evidence>